<evidence type="ECO:0000313" key="2">
    <source>
        <dbReference type="EMBL" id="TQE04006.1"/>
    </source>
</evidence>
<feature type="compositionally biased region" description="Basic and acidic residues" evidence="1">
    <location>
        <begin position="34"/>
        <end position="43"/>
    </location>
</feature>
<dbReference type="EMBL" id="VIEB01000147">
    <property type="protein sequence ID" value="TQE04006.1"/>
    <property type="molecule type" value="Genomic_DNA"/>
</dbReference>
<name>A0A540MYY2_MALBA</name>
<organism evidence="2 3">
    <name type="scientific">Malus baccata</name>
    <name type="common">Siberian crab apple</name>
    <name type="synonym">Pyrus baccata</name>
    <dbReference type="NCBI Taxonomy" id="106549"/>
    <lineage>
        <taxon>Eukaryota</taxon>
        <taxon>Viridiplantae</taxon>
        <taxon>Streptophyta</taxon>
        <taxon>Embryophyta</taxon>
        <taxon>Tracheophyta</taxon>
        <taxon>Spermatophyta</taxon>
        <taxon>Magnoliopsida</taxon>
        <taxon>eudicotyledons</taxon>
        <taxon>Gunneridae</taxon>
        <taxon>Pentapetalae</taxon>
        <taxon>rosids</taxon>
        <taxon>fabids</taxon>
        <taxon>Rosales</taxon>
        <taxon>Rosaceae</taxon>
        <taxon>Amygdaloideae</taxon>
        <taxon>Maleae</taxon>
        <taxon>Malus</taxon>
    </lineage>
</organism>
<accession>A0A540MYY2</accession>
<dbReference type="AlphaFoldDB" id="A0A540MYY2"/>
<protein>
    <submittedName>
        <fullName evidence="2">Uncharacterized protein</fullName>
    </submittedName>
</protein>
<sequence length="106" mass="11997">MKWARLTRCKPWPPNMPPTKQRKNTRGTSPVYRSSREEEDNKSQPKPALQHHDGSDNELNSSNVSASGVVAKSHEPEVVLLLQKQIHGWCFGTAARAKNIKQRIKV</sequence>
<reference evidence="2 3" key="1">
    <citation type="journal article" date="2019" name="G3 (Bethesda)">
        <title>Sequencing of a Wild Apple (Malus baccata) Genome Unravels the Differences Between Cultivated and Wild Apple Species Regarding Disease Resistance and Cold Tolerance.</title>
        <authorList>
            <person name="Chen X."/>
        </authorList>
    </citation>
    <scope>NUCLEOTIDE SEQUENCE [LARGE SCALE GENOMIC DNA]</scope>
    <source>
        <strain evidence="3">cv. Shandingzi</strain>
        <tissue evidence="2">Leaves</tissue>
    </source>
</reference>
<evidence type="ECO:0000313" key="3">
    <source>
        <dbReference type="Proteomes" id="UP000315295"/>
    </source>
</evidence>
<proteinExistence type="predicted"/>
<comment type="caution">
    <text evidence="2">The sequence shown here is derived from an EMBL/GenBank/DDBJ whole genome shotgun (WGS) entry which is preliminary data.</text>
</comment>
<feature type="region of interest" description="Disordered" evidence="1">
    <location>
        <begin position="1"/>
        <end position="70"/>
    </location>
</feature>
<evidence type="ECO:0000256" key="1">
    <source>
        <dbReference type="SAM" id="MobiDB-lite"/>
    </source>
</evidence>
<feature type="compositionally biased region" description="Low complexity" evidence="1">
    <location>
        <begin position="60"/>
        <end position="70"/>
    </location>
</feature>
<dbReference type="Proteomes" id="UP000315295">
    <property type="component" value="Unassembled WGS sequence"/>
</dbReference>
<keyword evidence="3" id="KW-1185">Reference proteome</keyword>
<gene>
    <name evidence="2" type="ORF">C1H46_010377</name>
</gene>